<dbReference type="EC" id="2.4.1.182" evidence="3 11"/>
<evidence type="ECO:0000313" key="12">
    <source>
        <dbReference type="EMBL" id="RKF08157.1"/>
    </source>
</evidence>
<dbReference type="Pfam" id="PF02684">
    <property type="entry name" value="LpxB"/>
    <property type="match status" value="1"/>
</dbReference>
<comment type="catalytic activity">
    <reaction evidence="10">
        <text>a lipid X + a UDP-2-N,3-O-bis[(3R)-3-hydroxyacyl]-alpha-D-glucosamine = a lipid A disaccharide + UDP + H(+)</text>
        <dbReference type="Rhea" id="RHEA:67828"/>
        <dbReference type="ChEBI" id="CHEBI:15378"/>
        <dbReference type="ChEBI" id="CHEBI:58223"/>
        <dbReference type="ChEBI" id="CHEBI:137748"/>
        <dbReference type="ChEBI" id="CHEBI:176338"/>
        <dbReference type="ChEBI" id="CHEBI:176343"/>
        <dbReference type="EC" id="2.4.1.182"/>
    </reaction>
</comment>
<sequence>MDRGAHAVSHDKRNGPLIGIVAGEPSGQLLAADLIAALNARLGTPVRLVGVGGPPLQTHGLASLFDPDEIALMGLTSVVRALPRLARRIGQTANALIAARPDCLIVVDSPDFSLRVAKRVKKRLPDLPVVKYVAPTVWAWRPGRAPAMRAHVDHVLSILPFEPAVMAELGGPETHYVGHRLMADDALQRCWDANTARTARADGSTVNLLLLPGSRRSEVRALLDDFRQAVDIMRERGNALSITLPTLPHLERQVRDHVLGWPDVVRVTTGRDAQIEAYGTADVAIAASGTVLLELALAGVPAISCYRSDPLIRRVAERLLTTWSAALPNLIADRVVINEYYDEMIRPGMLARLAEELADPAGSRRATVMAGYHTVRDRMQVNEPPSSKAAAIVADILEGHSRA</sequence>
<keyword evidence="9" id="KW-0443">Lipid metabolism</keyword>
<keyword evidence="5" id="KW-0444">Lipid biosynthesis</keyword>
<keyword evidence="7 12" id="KW-0328">Glycosyltransferase</keyword>
<evidence type="ECO:0000256" key="3">
    <source>
        <dbReference type="ARBA" id="ARBA00012687"/>
    </source>
</evidence>
<keyword evidence="8 12" id="KW-0808">Transferase</keyword>
<evidence type="ECO:0000256" key="7">
    <source>
        <dbReference type="ARBA" id="ARBA00022676"/>
    </source>
</evidence>
<dbReference type="AlphaFoldDB" id="A0A3A8ACW5"/>
<dbReference type="NCBIfam" id="TIGR00215">
    <property type="entry name" value="lpxB"/>
    <property type="match status" value="1"/>
</dbReference>
<keyword evidence="6" id="KW-0441">Lipid A biosynthesis</keyword>
<evidence type="ECO:0000313" key="13">
    <source>
        <dbReference type="Proteomes" id="UP000246132"/>
    </source>
</evidence>
<evidence type="ECO:0000256" key="5">
    <source>
        <dbReference type="ARBA" id="ARBA00022516"/>
    </source>
</evidence>
<accession>A0A3A8ACW5</accession>
<dbReference type="InterPro" id="IPR003835">
    <property type="entry name" value="Glyco_trans_19"/>
</dbReference>
<evidence type="ECO:0000256" key="2">
    <source>
        <dbReference type="ARBA" id="ARBA00007868"/>
    </source>
</evidence>
<dbReference type="GO" id="GO:0005543">
    <property type="term" value="F:phospholipid binding"/>
    <property type="evidence" value="ECO:0007669"/>
    <property type="project" value="TreeGrafter"/>
</dbReference>
<dbReference type="GO" id="GO:0009245">
    <property type="term" value="P:lipid A biosynthetic process"/>
    <property type="evidence" value="ECO:0007669"/>
    <property type="project" value="UniProtKB-UniRule"/>
</dbReference>
<name>A0A3A8ACW5_9HYPH</name>
<evidence type="ECO:0000256" key="10">
    <source>
        <dbReference type="ARBA" id="ARBA00048975"/>
    </source>
</evidence>
<dbReference type="PANTHER" id="PTHR30372:SF4">
    <property type="entry name" value="LIPID-A-DISACCHARIDE SYNTHASE, MITOCHONDRIAL-RELATED"/>
    <property type="match status" value="1"/>
</dbReference>
<dbReference type="EMBL" id="QFWV02000002">
    <property type="protein sequence ID" value="RKF08157.1"/>
    <property type="molecule type" value="Genomic_DNA"/>
</dbReference>
<comment type="caution">
    <text evidence="12">The sequence shown here is derived from an EMBL/GenBank/DDBJ whole genome shotgun (WGS) entry which is preliminary data.</text>
</comment>
<evidence type="ECO:0000256" key="1">
    <source>
        <dbReference type="ARBA" id="ARBA00002056"/>
    </source>
</evidence>
<comment type="similarity">
    <text evidence="2">Belongs to the LpxB family.</text>
</comment>
<dbReference type="GO" id="GO:0016020">
    <property type="term" value="C:membrane"/>
    <property type="evidence" value="ECO:0007669"/>
    <property type="project" value="GOC"/>
</dbReference>
<evidence type="ECO:0000256" key="9">
    <source>
        <dbReference type="ARBA" id="ARBA00023098"/>
    </source>
</evidence>
<dbReference type="PANTHER" id="PTHR30372">
    <property type="entry name" value="LIPID-A-DISACCHARIDE SYNTHASE"/>
    <property type="match status" value="1"/>
</dbReference>
<organism evidence="12 13">
    <name type="scientific">Oceaniradius stylonematis</name>
    <dbReference type="NCBI Taxonomy" id="2184161"/>
    <lineage>
        <taxon>Bacteria</taxon>
        <taxon>Pseudomonadati</taxon>
        <taxon>Pseudomonadota</taxon>
        <taxon>Alphaproteobacteria</taxon>
        <taxon>Hyphomicrobiales</taxon>
        <taxon>Ahrensiaceae</taxon>
        <taxon>Oceaniradius</taxon>
    </lineage>
</organism>
<dbReference type="Proteomes" id="UP000246132">
    <property type="component" value="Unassembled WGS sequence"/>
</dbReference>
<dbReference type="SUPFAM" id="SSF53756">
    <property type="entry name" value="UDP-Glycosyltransferase/glycogen phosphorylase"/>
    <property type="match status" value="1"/>
</dbReference>
<evidence type="ECO:0000256" key="4">
    <source>
        <dbReference type="ARBA" id="ARBA00020902"/>
    </source>
</evidence>
<comment type="function">
    <text evidence="1">Condensation of UDP-2,3-diacylglucosamine and 2,3-diacylglucosamine-1-phosphate to form lipid A disaccharide, a precursor of lipid A, a phosphorylated glycolipid that anchors the lipopolysaccharide to the outer membrane of the cell.</text>
</comment>
<protein>
    <recommendedName>
        <fullName evidence="4 11">Lipid-A-disaccharide synthase</fullName>
        <ecNumber evidence="3 11">2.4.1.182</ecNumber>
    </recommendedName>
</protein>
<reference evidence="12 13" key="1">
    <citation type="journal article" date="2018" name="Int. J. Syst. Bacteriol.">
        <title>Oceaniradius stylonemae gen. nov., sp. nov., isolated from a red alga, Stylonema cornu-cervi.</title>
        <authorList>
            <person name="Jeong S."/>
        </authorList>
    </citation>
    <scope>NUCLEOTIDE SEQUENCE [LARGE SCALE GENOMIC DNA]</scope>
    <source>
        <strain evidence="12 13">StC1</strain>
    </source>
</reference>
<proteinExistence type="inferred from homology"/>
<keyword evidence="13" id="KW-1185">Reference proteome</keyword>
<dbReference type="GO" id="GO:0008915">
    <property type="term" value="F:lipid-A-disaccharide synthase activity"/>
    <property type="evidence" value="ECO:0007669"/>
    <property type="project" value="UniProtKB-UniRule"/>
</dbReference>
<evidence type="ECO:0000256" key="6">
    <source>
        <dbReference type="ARBA" id="ARBA00022556"/>
    </source>
</evidence>
<evidence type="ECO:0000256" key="11">
    <source>
        <dbReference type="NCBIfam" id="TIGR00215"/>
    </source>
</evidence>
<gene>
    <name evidence="12" type="ORF">DEM25_002280</name>
</gene>
<evidence type="ECO:0000256" key="8">
    <source>
        <dbReference type="ARBA" id="ARBA00022679"/>
    </source>
</evidence>
<dbReference type="OrthoDB" id="9801642at2"/>